<evidence type="ECO:0000313" key="3">
    <source>
        <dbReference type="Proteomes" id="UP000813463"/>
    </source>
</evidence>
<dbReference type="GeneID" id="110805163"/>
<feature type="domain" description="Retrotransposon gag" evidence="2">
    <location>
        <begin position="168"/>
        <end position="259"/>
    </location>
</feature>
<evidence type="ECO:0000256" key="1">
    <source>
        <dbReference type="SAM" id="MobiDB-lite"/>
    </source>
</evidence>
<gene>
    <name evidence="4" type="primary">LOC110805163</name>
</gene>
<reference evidence="3" key="1">
    <citation type="journal article" date="2021" name="Nat. Commun.">
        <title>Genomic analyses provide insights into spinach domestication and the genetic basis of agronomic traits.</title>
        <authorList>
            <person name="Cai X."/>
            <person name="Sun X."/>
            <person name="Xu C."/>
            <person name="Sun H."/>
            <person name="Wang X."/>
            <person name="Ge C."/>
            <person name="Zhang Z."/>
            <person name="Wang Q."/>
            <person name="Fei Z."/>
            <person name="Jiao C."/>
            <person name="Wang Q."/>
        </authorList>
    </citation>
    <scope>NUCLEOTIDE SEQUENCE [LARGE SCALE GENOMIC DNA]</scope>
    <source>
        <strain evidence="3">cv. Varoflay</strain>
    </source>
</reference>
<evidence type="ECO:0000259" key="2">
    <source>
        <dbReference type="Pfam" id="PF03732"/>
    </source>
</evidence>
<name>A0A9R0JGE7_SPIOL</name>
<protein>
    <recommendedName>
        <fullName evidence="2">Retrotransposon gag domain-containing protein</fullName>
    </recommendedName>
</protein>
<accession>A0A9R0JGE7</accession>
<feature type="region of interest" description="Disordered" evidence="1">
    <location>
        <begin position="1"/>
        <end position="26"/>
    </location>
</feature>
<dbReference type="KEGG" id="soe:110805163"/>
<reference evidence="4" key="2">
    <citation type="submission" date="2025-08" db="UniProtKB">
        <authorList>
            <consortium name="RefSeq"/>
        </authorList>
    </citation>
    <scope>IDENTIFICATION</scope>
    <source>
        <tissue evidence="4">Leaf</tissue>
    </source>
</reference>
<organism evidence="3 4">
    <name type="scientific">Spinacia oleracea</name>
    <name type="common">Spinach</name>
    <dbReference type="NCBI Taxonomy" id="3562"/>
    <lineage>
        <taxon>Eukaryota</taxon>
        <taxon>Viridiplantae</taxon>
        <taxon>Streptophyta</taxon>
        <taxon>Embryophyta</taxon>
        <taxon>Tracheophyta</taxon>
        <taxon>Spermatophyta</taxon>
        <taxon>Magnoliopsida</taxon>
        <taxon>eudicotyledons</taxon>
        <taxon>Gunneridae</taxon>
        <taxon>Pentapetalae</taxon>
        <taxon>Caryophyllales</taxon>
        <taxon>Chenopodiaceae</taxon>
        <taxon>Chenopodioideae</taxon>
        <taxon>Anserineae</taxon>
        <taxon>Spinacia</taxon>
    </lineage>
</organism>
<keyword evidence="3" id="KW-1185">Reference proteome</keyword>
<sequence length="413" mass="47382">MTTNVAWSPLRHHDGMEATDSTHPQEEITRSFTKVDPRIGQDETFFLENDEKELSPVPHEKSQISDKVLDSSSSLRTIHSLETLSHHVREEFPRRQMKSVHHIQQGIPHARQGYISPFCASIMSAPREPKVKAPLMDAYDGTSDPDMHLIAYRHHMYVQGTNEASWCKYFPATLRGAATKWFERLPSESITYFGEMEALFSSQFMVHKEENKTSMHLRRLQQGSDETLWSCVKTNNMEAGQIPDFPDKATLNNFVRGLNKGSFKFDLIKKNVKTMADALDEAEAFIHATEIYSHPHDKKIIGLSESSKYNSGNFTNPSSNIWALSEEMTGLRGLKRERQTEGSMIEYNTDLDTIITKEGSRLQLERAVPIWTPIEDRSPELFCKFHEEIGHDTQDYRKLKKALDNFVARGYLK</sequence>
<dbReference type="Proteomes" id="UP000813463">
    <property type="component" value="Chromosome 5"/>
</dbReference>
<dbReference type="AlphaFoldDB" id="A0A9R0JGE7"/>
<evidence type="ECO:0000313" key="4">
    <source>
        <dbReference type="RefSeq" id="XP_021866463.2"/>
    </source>
</evidence>
<dbReference type="RefSeq" id="XP_021866463.2">
    <property type="nucleotide sequence ID" value="XM_022010771.2"/>
</dbReference>
<dbReference type="PANTHER" id="PTHR33223">
    <property type="entry name" value="CCHC-TYPE DOMAIN-CONTAINING PROTEIN"/>
    <property type="match status" value="1"/>
</dbReference>
<dbReference type="InterPro" id="IPR005162">
    <property type="entry name" value="Retrotrans_gag_dom"/>
</dbReference>
<dbReference type="PANTHER" id="PTHR33223:SF10">
    <property type="entry name" value="AMINOTRANSFERASE-LIKE PLANT MOBILE DOMAIN-CONTAINING PROTEIN"/>
    <property type="match status" value="1"/>
</dbReference>
<proteinExistence type="predicted"/>
<dbReference type="Pfam" id="PF03732">
    <property type="entry name" value="Retrotrans_gag"/>
    <property type="match status" value="1"/>
</dbReference>